<keyword evidence="1" id="KW-0812">Transmembrane</keyword>
<dbReference type="Proteomes" id="UP000614601">
    <property type="component" value="Unassembled WGS sequence"/>
</dbReference>
<reference evidence="2" key="1">
    <citation type="submission" date="2020-09" db="EMBL/GenBank/DDBJ databases">
        <authorList>
            <person name="Kikuchi T."/>
        </authorList>
    </citation>
    <scope>NUCLEOTIDE SEQUENCE</scope>
    <source>
        <strain evidence="2">SH1</strain>
    </source>
</reference>
<gene>
    <name evidence="2" type="ORF">BOKJ2_LOCUS10832</name>
</gene>
<dbReference type="Proteomes" id="UP000783686">
    <property type="component" value="Unassembled WGS sequence"/>
</dbReference>
<organism evidence="2 3">
    <name type="scientific">Bursaphelenchus okinawaensis</name>
    <dbReference type="NCBI Taxonomy" id="465554"/>
    <lineage>
        <taxon>Eukaryota</taxon>
        <taxon>Metazoa</taxon>
        <taxon>Ecdysozoa</taxon>
        <taxon>Nematoda</taxon>
        <taxon>Chromadorea</taxon>
        <taxon>Rhabditida</taxon>
        <taxon>Tylenchina</taxon>
        <taxon>Tylenchomorpha</taxon>
        <taxon>Aphelenchoidea</taxon>
        <taxon>Aphelenchoididae</taxon>
        <taxon>Bursaphelenchus</taxon>
    </lineage>
</organism>
<evidence type="ECO:0000256" key="1">
    <source>
        <dbReference type="SAM" id="Phobius"/>
    </source>
</evidence>
<protein>
    <submittedName>
        <fullName evidence="2">Uncharacterized protein</fullName>
    </submittedName>
</protein>
<keyword evidence="1" id="KW-0472">Membrane</keyword>
<accession>A0A811L6Y4</accession>
<dbReference type="EMBL" id="CAJFCW020000005">
    <property type="protein sequence ID" value="CAG9119524.1"/>
    <property type="molecule type" value="Genomic_DNA"/>
</dbReference>
<dbReference type="EMBL" id="CAJFDH010000005">
    <property type="protein sequence ID" value="CAD5224062.1"/>
    <property type="molecule type" value="Genomic_DNA"/>
</dbReference>
<keyword evidence="3" id="KW-1185">Reference proteome</keyword>
<evidence type="ECO:0000313" key="2">
    <source>
        <dbReference type="EMBL" id="CAD5224062.1"/>
    </source>
</evidence>
<proteinExistence type="predicted"/>
<evidence type="ECO:0000313" key="3">
    <source>
        <dbReference type="Proteomes" id="UP000614601"/>
    </source>
</evidence>
<dbReference type="AlphaFoldDB" id="A0A811L6Y4"/>
<sequence>MNKHEEVENEEEWELVSHDAVKTSMFAAAFAVACTAAYYSLHVALFWMGGPIWVHGALWWTLWGRPVQGLRSLFYSLRWRLARLVWRTASQRQVRQ</sequence>
<keyword evidence="1" id="KW-1133">Transmembrane helix</keyword>
<feature type="transmembrane region" description="Helical" evidence="1">
    <location>
        <begin position="20"/>
        <end position="39"/>
    </location>
</feature>
<dbReference type="OrthoDB" id="10365148at2759"/>
<comment type="caution">
    <text evidence="2">The sequence shown here is derived from an EMBL/GenBank/DDBJ whole genome shotgun (WGS) entry which is preliminary data.</text>
</comment>
<dbReference type="PROSITE" id="PS51257">
    <property type="entry name" value="PROKAR_LIPOPROTEIN"/>
    <property type="match status" value="1"/>
</dbReference>
<name>A0A811L6Y4_9BILA</name>